<protein>
    <recommendedName>
        <fullName evidence="5">Reverse transcriptase domain-containing protein</fullName>
    </recommendedName>
</protein>
<gene>
    <name evidence="4" type="primary">LOC113724550</name>
</gene>
<reference evidence="3" key="1">
    <citation type="journal article" date="2025" name="Foods">
        <title>Unveiling the Microbial Signatures of Arabica Coffee Cherries: Insights into Ripeness Specific Diversity, Functional Traits, and Implications for Quality and Safety.</title>
        <authorList>
            <consortium name="RefSeq"/>
            <person name="Tenea G.N."/>
            <person name="Cifuentes V."/>
            <person name="Reyes P."/>
            <person name="Cevallos-Vallejos M."/>
        </authorList>
    </citation>
    <scope>NUCLEOTIDE SEQUENCE [LARGE SCALE GENOMIC DNA]</scope>
</reference>
<dbReference type="PANTHER" id="PTHR33067">
    <property type="entry name" value="RNA-DIRECTED DNA POLYMERASE-RELATED"/>
    <property type="match status" value="1"/>
</dbReference>
<feature type="region of interest" description="Disordered" evidence="2">
    <location>
        <begin position="66"/>
        <end position="107"/>
    </location>
</feature>
<evidence type="ECO:0000256" key="2">
    <source>
        <dbReference type="SAM" id="MobiDB-lite"/>
    </source>
</evidence>
<reference evidence="4" key="2">
    <citation type="submission" date="2025-08" db="UniProtKB">
        <authorList>
            <consortium name="RefSeq"/>
        </authorList>
    </citation>
    <scope>IDENTIFICATION</scope>
    <source>
        <tissue evidence="4">Leaves</tissue>
    </source>
</reference>
<keyword evidence="3" id="KW-1185">Reference proteome</keyword>
<evidence type="ECO:0008006" key="5">
    <source>
        <dbReference type="Google" id="ProtNLM"/>
    </source>
</evidence>
<sequence length="280" mass="31677">MDQTNHLVQSQQTSIQNLKRQVDQLAKAVAEKEASKLPSNTELNLKETTMVVTLCSGKVLDDPIIKSKAKPNEKQDESGIANESERARDAGNGSSRRSLEDNQHMKVPKVKPYVPPISFPQRLQKKFLNRVVSTKKLEDFAMMSFTEECSTVVQNHLPVKITHPGSFIVSCQFENIFVDKCLLSHPVGIVDDLLVKADKFYFPLDFLIFEMEEDISMSIILVRGFLSMEGANINLLEGILTLRYVTKIDLELMPGPNIPLQRFENDLLRINGIKNPMCMR</sequence>
<evidence type="ECO:0000313" key="3">
    <source>
        <dbReference type="Proteomes" id="UP001652660"/>
    </source>
</evidence>
<feature type="coiled-coil region" evidence="1">
    <location>
        <begin position="1"/>
        <end position="35"/>
    </location>
</feature>
<dbReference type="Proteomes" id="UP001652660">
    <property type="component" value="Chromosome 2c"/>
</dbReference>
<dbReference type="RefSeq" id="XP_027103242.1">
    <property type="nucleotide sequence ID" value="XM_027247441.1"/>
</dbReference>
<proteinExistence type="predicted"/>
<evidence type="ECO:0000313" key="4">
    <source>
        <dbReference type="RefSeq" id="XP_027103242.1"/>
    </source>
</evidence>
<name>A0A6P6VMS8_COFAR</name>
<dbReference type="OrthoDB" id="1744168at2759"/>
<dbReference type="AlphaFoldDB" id="A0A6P6VMS8"/>
<keyword evidence="1" id="KW-0175">Coiled coil</keyword>
<accession>A0A6P6VMS8</accession>
<feature type="compositionally biased region" description="Basic and acidic residues" evidence="2">
    <location>
        <begin position="66"/>
        <end position="89"/>
    </location>
</feature>
<evidence type="ECO:0000256" key="1">
    <source>
        <dbReference type="SAM" id="Coils"/>
    </source>
</evidence>
<dbReference type="GeneID" id="113724550"/>
<organism evidence="3 4">
    <name type="scientific">Coffea arabica</name>
    <name type="common">Arabian coffee</name>
    <dbReference type="NCBI Taxonomy" id="13443"/>
    <lineage>
        <taxon>Eukaryota</taxon>
        <taxon>Viridiplantae</taxon>
        <taxon>Streptophyta</taxon>
        <taxon>Embryophyta</taxon>
        <taxon>Tracheophyta</taxon>
        <taxon>Spermatophyta</taxon>
        <taxon>Magnoliopsida</taxon>
        <taxon>eudicotyledons</taxon>
        <taxon>Gunneridae</taxon>
        <taxon>Pentapetalae</taxon>
        <taxon>asterids</taxon>
        <taxon>lamiids</taxon>
        <taxon>Gentianales</taxon>
        <taxon>Rubiaceae</taxon>
        <taxon>Ixoroideae</taxon>
        <taxon>Gardenieae complex</taxon>
        <taxon>Bertiereae - Coffeeae clade</taxon>
        <taxon>Coffeeae</taxon>
        <taxon>Coffea</taxon>
    </lineage>
</organism>